<dbReference type="Proteomes" id="UP001454036">
    <property type="component" value="Unassembled WGS sequence"/>
</dbReference>
<comment type="caution">
    <text evidence="1">The sequence shown here is derived from an EMBL/GenBank/DDBJ whole genome shotgun (WGS) entry which is preliminary data.</text>
</comment>
<reference evidence="1 2" key="1">
    <citation type="submission" date="2024-01" db="EMBL/GenBank/DDBJ databases">
        <title>The complete chloroplast genome sequence of Lithospermum erythrorhizon: insights into the phylogenetic relationship among Boraginaceae species and the maternal lineages of purple gromwells.</title>
        <authorList>
            <person name="Okada T."/>
            <person name="Watanabe K."/>
        </authorList>
    </citation>
    <scope>NUCLEOTIDE SEQUENCE [LARGE SCALE GENOMIC DNA]</scope>
</reference>
<evidence type="ECO:0000313" key="2">
    <source>
        <dbReference type="Proteomes" id="UP001454036"/>
    </source>
</evidence>
<keyword evidence="2" id="KW-1185">Reference proteome</keyword>
<accession>A0AAV3RV85</accession>
<name>A0AAV3RV85_LITER</name>
<evidence type="ECO:0000313" key="1">
    <source>
        <dbReference type="EMBL" id="GAA0185003.1"/>
    </source>
</evidence>
<sequence length="216" mass="24927">MSMVKDLVMINGLPWKHYCAAIRMNGENIEEYVDDCYTVITHKQVYNHSIMPMSRPNLWPQPRRVRPLPPPIVQRRAGRIKKLRRVNPIEAEDNEKKVCKVRKYLYKTSKELGHNSHICKKKPTNDNVQPDQQELMEETYNNLSQTSVHSSQAPPLKIKISQRSMSHAGIPTRNLNSGIFIRSLSPMDGPFMEQLPFKARNDKTSQCVLSSKFLDA</sequence>
<organism evidence="1 2">
    <name type="scientific">Lithospermum erythrorhizon</name>
    <name type="common">Purple gromwell</name>
    <name type="synonym">Lithospermum officinale var. erythrorhizon</name>
    <dbReference type="NCBI Taxonomy" id="34254"/>
    <lineage>
        <taxon>Eukaryota</taxon>
        <taxon>Viridiplantae</taxon>
        <taxon>Streptophyta</taxon>
        <taxon>Embryophyta</taxon>
        <taxon>Tracheophyta</taxon>
        <taxon>Spermatophyta</taxon>
        <taxon>Magnoliopsida</taxon>
        <taxon>eudicotyledons</taxon>
        <taxon>Gunneridae</taxon>
        <taxon>Pentapetalae</taxon>
        <taxon>asterids</taxon>
        <taxon>lamiids</taxon>
        <taxon>Boraginales</taxon>
        <taxon>Boraginaceae</taxon>
        <taxon>Boraginoideae</taxon>
        <taxon>Lithospermeae</taxon>
        <taxon>Lithospermum</taxon>
    </lineage>
</organism>
<proteinExistence type="predicted"/>
<gene>
    <name evidence="1" type="ORF">LIER_32291</name>
</gene>
<dbReference type="EMBL" id="BAABME010012343">
    <property type="protein sequence ID" value="GAA0185003.1"/>
    <property type="molecule type" value="Genomic_DNA"/>
</dbReference>
<protein>
    <submittedName>
        <fullName evidence="1">Uncharacterized protein</fullName>
    </submittedName>
</protein>
<dbReference type="AlphaFoldDB" id="A0AAV3RV85"/>